<dbReference type="InterPro" id="IPR008271">
    <property type="entry name" value="Ser/Thr_kinase_AS"/>
</dbReference>
<organism evidence="17">
    <name type="scientific">Opuntia streptacantha</name>
    <name type="common">Prickly pear cactus</name>
    <name type="synonym">Opuntia cardona</name>
    <dbReference type="NCBI Taxonomy" id="393608"/>
    <lineage>
        <taxon>Eukaryota</taxon>
        <taxon>Viridiplantae</taxon>
        <taxon>Streptophyta</taxon>
        <taxon>Embryophyta</taxon>
        <taxon>Tracheophyta</taxon>
        <taxon>Spermatophyta</taxon>
        <taxon>Magnoliopsida</taxon>
        <taxon>eudicotyledons</taxon>
        <taxon>Gunneridae</taxon>
        <taxon>Pentapetalae</taxon>
        <taxon>Caryophyllales</taxon>
        <taxon>Cactineae</taxon>
        <taxon>Cactaceae</taxon>
        <taxon>Opuntioideae</taxon>
        <taxon>Opuntia</taxon>
    </lineage>
</organism>
<evidence type="ECO:0000256" key="2">
    <source>
        <dbReference type="ARBA" id="ARBA00008536"/>
    </source>
</evidence>
<keyword evidence="10" id="KW-0418">Kinase</keyword>
<evidence type="ECO:0000313" key="17">
    <source>
        <dbReference type="EMBL" id="MBA4645706.1"/>
    </source>
</evidence>
<dbReference type="Pfam" id="PF00069">
    <property type="entry name" value="Pkinase"/>
    <property type="match status" value="1"/>
</dbReference>
<dbReference type="PROSITE" id="PS00108">
    <property type="entry name" value="PROTEIN_KINASE_ST"/>
    <property type="match status" value="1"/>
</dbReference>
<evidence type="ECO:0000256" key="1">
    <source>
        <dbReference type="ARBA" id="ARBA00004251"/>
    </source>
</evidence>
<dbReference type="EMBL" id="GISG01143307">
    <property type="protein sequence ID" value="MBA4645706.1"/>
    <property type="molecule type" value="Transcribed_RNA"/>
</dbReference>
<feature type="domain" description="Protein kinase" evidence="16">
    <location>
        <begin position="1"/>
        <end position="151"/>
    </location>
</feature>
<dbReference type="PROSITE" id="PS50011">
    <property type="entry name" value="PROTEIN_KINASE_DOM"/>
    <property type="match status" value="1"/>
</dbReference>
<dbReference type="FunFam" id="1.10.510.10:FF:000240">
    <property type="entry name" value="Lectin-domain containing receptor kinase A4.3"/>
    <property type="match status" value="1"/>
</dbReference>
<dbReference type="GO" id="GO:0002229">
    <property type="term" value="P:defense response to oomycetes"/>
    <property type="evidence" value="ECO:0007669"/>
    <property type="project" value="UniProtKB-ARBA"/>
</dbReference>
<evidence type="ECO:0000256" key="11">
    <source>
        <dbReference type="ARBA" id="ARBA00022840"/>
    </source>
</evidence>
<keyword evidence="15" id="KW-0325">Glycoprotein</keyword>
<accession>A0A7C9DMR5</accession>
<comment type="subcellular location">
    <subcellularLocation>
        <location evidence="1">Cell membrane</location>
        <topology evidence="1">Single-pass type I membrane protein</topology>
    </subcellularLocation>
</comment>
<evidence type="ECO:0000256" key="7">
    <source>
        <dbReference type="ARBA" id="ARBA00022692"/>
    </source>
</evidence>
<dbReference type="PANTHER" id="PTHR27002">
    <property type="entry name" value="RECEPTOR-LIKE SERINE/THREONINE-PROTEIN KINASE SD1-8"/>
    <property type="match status" value="1"/>
</dbReference>
<evidence type="ECO:0000256" key="8">
    <source>
        <dbReference type="ARBA" id="ARBA00022729"/>
    </source>
</evidence>
<reference evidence="17" key="2">
    <citation type="submission" date="2020-07" db="EMBL/GenBank/DDBJ databases">
        <authorList>
            <person name="Vera ALvarez R."/>
            <person name="Arias-Moreno D.M."/>
            <person name="Jimenez-Jacinto V."/>
            <person name="Jimenez-Bremont J.F."/>
            <person name="Swaminathan K."/>
            <person name="Moose S.P."/>
            <person name="Guerrero-Gonzalez M.L."/>
            <person name="Marino-Ramirez L."/>
            <person name="Landsman D."/>
            <person name="Rodriguez-Kessler M."/>
            <person name="Delgado-Sanchez P."/>
        </authorList>
    </citation>
    <scope>NUCLEOTIDE SEQUENCE</scope>
    <source>
        <tissue evidence="17">Cladode</tissue>
    </source>
</reference>
<dbReference type="GO" id="GO:0005886">
    <property type="term" value="C:plasma membrane"/>
    <property type="evidence" value="ECO:0007669"/>
    <property type="project" value="UniProtKB-SubCell"/>
</dbReference>
<dbReference type="InterPro" id="IPR011009">
    <property type="entry name" value="Kinase-like_dom_sf"/>
</dbReference>
<keyword evidence="7" id="KW-0812">Transmembrane</keyword>
<keyword evidence="12" id="KW-1133">Transmembrane helix</keyword>
<keyword evidence="5" id="KW-0723">Serine/threonine-protein kinase</keyword>
<keyword evidence="6" id="KW-0808">Transferase</keyword>
<evidence type="ECO:0000256" key="14">
    <source>
        <dbReference type="ARBA" id="ARBA00023170"/>
    </source>
</evidence>
<dbReference type="SMART" id="SM00220">
    <property type="entry name" value="S_TKc"/>
    <property type="match status" value="1"/>
</dbReference>
<comment type="similarity">
    <text evidence="2">In the N-terminal section; belongs to the leguminous lectin family.</text>
</comment>
<dbReference type="AlphaFoldDB" id="A0A7C9DMR5"/>
<protein>
    <recommendedName>
        <fullName evidence="16">Protein kinase domain-containing protein</fullName>
    </recommendedName>
</protein>
<dbReference type="InterPro" id="IPR000719">
    <property type="entry name" value="Prot_kinase_dom"/>
</dbReference>
<keyword evidence="14" id="KW-0675">Receptor</keyword>
<dbReference type="Gene3D" id="1.10.510.10">
    <property type="entry name" value="Transferase(Phosphotransferase) domain 1"/>
    <property type="match status" value="1"/>
</dbReference>
<dbReference type="GO" id="GO:0005524">
    <property type="term" value="F:ATP binding"/>
    <property type="evidence" value="ECO:0007669"/>
    <property type="project" value="UniProtKB-KW"/>
</dbReference>
<keyword evidence="8" id="KW-0732">Signal</keyword>
<keyword evidence="13" id="KW-0472">Membrane</keyword>
<evidence type="ECO:0000256" key="5">
    <source>
        <dbReference type="ARBA" id="ARBA00022527"/>
    </source>
</evidence>
<keyword evidence="4" id="KW-1003">Cell membrane</keyword>
<evidence type="ECO:0000256" key="12">
    <source>
        <dbReference type="ARBA" id="ARBA00022989"/>
    </source>
</evidence>
<sequence length="151" mass="17267">MWGIWRGLQDSTKKPSLNWQMRFEIIVGIARGLMYLHEDSRLKIIHRDLKPSNILLDGSMSPKISDFGMARLFGVDETQGDTKRIVGTYGYMAPEYAMTGHFSVKSDVYSFGVILLEIVSGQKNRFFNRPLFEEALLHRVRSSASAHVFHT</sequence>
<evidence type="ECO:0000256" key="6">
    <source>
        <dbReference type="ARBA" id="ARBA00022679"/>
    </source>
</evidence>
<evidence type="ECO:0000256" key="13">
    <source>
        <dbReference type="ARBA" id="ARBA00023136"/>
    </source>
</evidence>
<evidence type="ECO:0000256" key="4">
    <source>
        <dbReference type="ARBA" id="ARBA00022475"/>
    </source>
</evidence>
<evidence type="ECO:0000256" key="9">
    <source>
        <dbReference type="ARBA" id="ARBA00022741"/>
    </source>
</evidence>
<keyword evidence="11" id="KW-0067">ATP-binding</keyword>
<evidence type="ECO:0000256" key="15">
    <source>
        <dbReference type="ARBA" id="ARBA00023180"/>
    </source>
</evidence>
<proteinExistence type="inferred from homology"/>
<name>A0A7C9DMR5_OPUST</name>
<dbReference type="GO" id="GO:0004674">
    <property type="term" value="F:protein serine/threonine kinase activity"/>
    <property type="evidence" value="ECO:0007669"/>
    <property type="project" value="UniProtKB-KW"/>
</dbReference>
<evidence type="ECO:0000256" key="3">
    <source>
        <dbReference type="ARBA" id="ARBA00010217"/>
    </source>
</evidence>
<dbReference type="SUPFAM" id="SSF56112">
    <property type="entry name" value="Protein kinase-like (PK-like)"/>
    <property type="match status" value="1"/>
</dbReference>
<comment type="similarity">
    <text evidence="3">In the C-terminal section; belongs to the protein kinase superfamily. Ser/Thr protein kinase family.</text>
</comment>
<keyword evidence="9" id="KW-0547">Nucleotide-binding</keyword>
<reference evidence="17" key="1">
    <citation type="journal article" date="2013" name="J. Plant Res.">
        <title>Effect of fungi and light on seed germination of three Opuntia species from semiarid lands of central Mexico.</title>
        <authorList>
            <person name="Delgado-Sanchez P."/>
            <person name="Jimenez-Bremont J.F."/>
            <person name="Guerrero-Gonzalez Mde L."/>
            <person name="Flores J."/>
        </authorList>
    </citation>
    <scope>NUCLEOTIDE SEQUENCE</scope>
    <source>
        <tissue evidence="17">Cladode</tissue>
    </source>
</reference>
<evidence type="ECO:0000256" key="10">
    <source>
        <dbReference type="ARBA" id="ARBA00022777"/>
    </source>
</evidence>
<evidence type="ECO:0000259" key="16">
    <source>
        <dbReference type="PROSITE" id="PS50011"/>
    </source>
</evidence>